<gene>
    <name evidence="2" type="ORF">C0J00_03050</name>
</gene>
<dbReference type="PANTHER" id="PTHR13355:SF11">
    <property type="entry name" value="GLUCOSAMINE 6-PHOSPHATE N-ACETYLTRANSFERASE"/>
    <property type="match status" value="1"/>
</dbReference>
<dbReference type="InterPro" id="IPR000182">
    <property type="entry name" value="GNAT_dom"/>
</dbReference>
<dbReference type="GO" id="GO:0004343">
    <property type="term" value="F:glucosamine 6-phosphate N-acetyltransferase activity"/>
    <property type="evidence" value="ECO:0007669"/>
    <property type="project" value="TreeGrafter"/>
</dbReference>
<evidence type="ECO:0000313" key="2">
    <source>
        <dbReference type="EMBL" id="AUW96173.1"/>
    </source>
</evidence>
<dbReference type="EMBL" id="CP025536">
    <property type="protein sequence ID" value="AUW96173.1"/>
    <property type="molecule type" value="Genomic_DNA"/>
</dbReference>
<dbReference type="Pfam" id="PF13673">
    <property type="entry name" value="Acetyltransf_10"/>
    <property type="match status" value="1"/>
</dbReference>
<dbReference type="InterPro" id="IPR016181">
    <property type="entry name" value="Acyl_CoA_acyltransferase"/>
</dbReference>
<dbReference type="CDD" id="cd04301">
    <property type="entry name" value="NAT_SF"/>
    <property type="match status" value="1"/>
</dbReference>
<dbReference type="Gene3D" id="3.40.630.30">
    <property type="match status" value="1"/>
</dbReference>
<dbReference type="Proteomes" id="UP000238956">
    <property type="component" value="Chromosome"/>
</dbReference>
<dbReference type="KEGG" id="splr:C0J00_03050"/>
<sequence>MWQIKTFDQLNTLELFYIYRARVDVFVVEQTCAYPEIDETDREALHLFQVNENDQIKAYCRLIPDEDIVKLGRVLVAKFYRGQDLGSQLVAKAIEVCHSEFPDRDIFAQAQSYLCAFYERFGFVKMSDSYLEDGIPHTDMLLKSKEK</sequence>
<reference evidence="2 3" key="2">
    <citation type="submission" date="2018-02" db="EMBL/GenBank/DDBJ databases">
        <title>Whole genome sequencing analysis of Streptococcus pluranimalium isolated from cattle infected mastitis in China.</title>
        <authorList>
            <person name="Zhang J.-R."/>
            <person name="Hu G.-Z."/>
        </authorList>
    </citation>
    <scope>NUCLEOTIDE SEQUENCE [LARGE SCALE GENOMIC DNA]</scope>
    <source>
        <strain evidence="2 3">TH11417</strain>
    </source>
</reference>
<name>A0A2L0D2X7_9STRE</name>
<feature type="domain" description="N-acetyltransferase" evidence="1">
    <location>
        <begin position="5"/>
        <end position="147"/>
    </location>
</feature>
<dbReference type="GeneID" id="98392890"/>
<dbReference type="PANTHER" id="PTHR13355">
    <property type="entry name" value="GLUCOSAMINE 6-PHOSPHATE N-ACETYLTRANSFERASE"/>
    <property type="match status" value="1"/>
</dbReference>
<keyword evidence="3" id="KW-1185">Reference proteome</keyword>
<reference evidence="2 3" key="1">
    <citation type="submission" date="2017-12" db="EMBL/GenBank/DDBJ databases">
        <authorList>
            <person name="Hurst M.R.H."/>
        </authorList>
    </citation>
    <scope>NUCLEOTIDE SEQUENCE [LARGE SCALE GENOMIC DNA]</scope>
    <source>
        <strain evidence="2 3">TH11417</strain>
    </source>
</reference>
<dbReference type="SUPFAM" id="SSF55729">
    <property type="entry name" value="Acyl-CoA N-acyltransferases (Nat)"/>
    <property type="match status" value="1"/>
</dbReference>
<organism evidence="2 3">
    <name type="scientific">Streptococcus pluranimalium</name>
    <dbReference type="NCBI Taxonomy" id="82348"/>
    <lineage>
        <taxon>Bacteria</taxon>
        <taxon>Bacillati</taxon>
        <taxon>Bacillota</taxon>
        <taxon>Bacilli</taxon>
        <taxon>Lactobacillales</taxon>
        <taxon>Streptococcaceae</taxon>
        <taxon>Streptococcus</taxon>
    </lineage>
</organism>
<protein>
    <submittedName>
        <fullName evidence="2">GNAT family N-acetyltransferase</fullName>
    </submittedName>
</protein>
<dbReference type="InterPro" id="IPR039143">
    <property type="entry name" value="GNPNAT1-like"/>
</dbReference>
<proteinExistence type="predicted"/>
<evidence type="ECO:0000313" key="3">
    <source>
        <dbReference type="Proteomes" id="UP000238956"/>
    </source>
</evidence>
<accession>A0A2L0D2X7</accession>
<dbReference type="OrthoDB" id="9796171at2"/>
<dbReference type="PROSITE" id="PS51186">
    <property type="entry name" value="GNAT"/>
    <property type="match status" value="1"/>
</dbReference>
<evidence type="ECO:0000259" key="1">
    <source>
        <dbReference type="PROSITE" id="PS51186"/>
    </source>
</evidence>
<keyword evidence="2" id="KW-0808">Transferase</keyword>
<dbReference type="RefSeq" id="WP_104967510.1">
    <property type="nucleotide sequence ID" value="NZ_CP025536.1"/>
</dbReference>
<dbReference type="AlphaFoldDB" id="A0A2L0D2X7"/>